<feature type="compositionally biased region" description="Basic and acidic residues" evidence="1">
    <location>
        <begin position="309"/>
        <end position="319"/>
    </location>
</feature>
<protein>
    <recommendedName>
        <fullName evidence="2">PB1 domain-containing protein</fullName>
    </recommendedName>
</protein>
<feature type="compositionally biased region" description="Low complexity" evidence="1">
    <location>
        <begin position="328"/>
        <end position="344"/>
    </location>
</feature>
<dbReference type="InterPro" id="IPR000270">
    <property type="entry name" value="PB1_dom"/>
</dbReference>
<evidence type="ECO:0000256" key="1">
    <source>
        <dbReference type="SAM" id="MobiDB-lite"/>
    </source>
</evidence>
<feature type="domain" description="PB1" evidence="2">
    <location>
        <begin position="42"/>
        <end position="158"/>
    </location>
</feature>
<gene>
    <name evidence="3" type="ORF">ZIOFF_061411</name>
</gene>
<proteinExistence type="predicted"/>
<keyword evidence="4" id="KW-1185">Reference proteome</keyword>
<feature type="region of interest" description="Disordered" evidence="1">
    <location>
        <begin position="1"/>
        <end position="35"/>
    </location>
</feature>
<dbReference type="Pfam" id="PF00564">
    <property type="entry name" value="PB1"/>
    <property type="match status" value="1"/>
</dbReference>
<dbReference type="AlphaFoldDB" id="A0A8J5F7Z3"/>
<feature type="compositionally biased region" description="Basic and acidic residues" evidence="1">
    <location>
        <begin position="287"/>
        <end position="297"/>
    </location>
</feature>
<sequence>MESASAGASAPGYPDSVDSSPRSRGGDSWDEPLSSTAAASSRIRVMCSYGGRILPRPTDKSLCYLGGETRMVVIDRHATLTDLSAKLSRDLLGGTPFTLKYQLPNEDLDSLISVSTDEDLENMIDELDRITAAPATSGSGSGSGSRRSARLRLFLFPSKFDSAPSSAIGSLIDESKSESWFVDALNSAIHSMGMEENPRGSTDSASINCLLGLDDDSSVHSRGGGRQLEPERPILPRPDSSGRLGRHGQEVQSVPGSPMLDKASSFGSTSSAPLSNLPPIPVPSIDRATEHQDDHSSRMNQSPVSASKQRAEEVFKDAGHAPPPRQFPSIPLPVVSASSPVISPTENPNREFSDDDRPDQGDFRKPTQLPTPTQNNDFTRGPASRVMNSNPNSEPKIPYDAGYYVSPPVSELPAYERPSMQPEQLQQQQPHIHIHQQHPQFMPANTHYMHQTATGTVLSMPPYYSIASHSMQQAPQVHSLDPQIPVFYMPVHHTTPYNLAAVQPNLTDPNTLPSLGKPSAPVQGVPTRPGIPATAYGTAAIGPASAPSALQPQLVHVAGNQSHPYAGAGYHVVQHPHLSQTPATMANYSYEMPAATGHPQLYHSLAASQPALPRQYQTPSSTVVIHEGVDANTSKSP</sequence>
<dbReference type="Proteomes" id="UP000734854">
    <property type="component" value="Unassembled WGS sequence"/>
</dbReference>
<feature type="region of interest" description="Disordered" evidence="1">
    <location>
        <begin position="216"/>
        <end position="397"/>
    </location>
</feature>
<dbReference type="InterPro" id="IPR053793">
    <property type="entry name" value="PB1-like"/>
</dbReference>
<feature type="compositionally biased region" description="Polar residues" evidence="1">
    <location>
        <begin position="298"/>
        <end position="308"/>
    </location>
</feature>
<dbReference type="OrthoDB" id="774308at2759"/>
<reference evidence="3 4" key="1">
    <citation type="submission" date="2020-08" db="EMBL/GenBank/DDBJ databases">
        <title>Plant Genome Project.</title>
        <authorList>
            <person name="Zhang R.-G."/>
        </authorList>
    </citation>
    <scope>NUCLEOTIDE SEQUENCE [LARGE SCALE GENOMIC DNA]</scope>
    <source>
        <tissue evidence="3">Rhizome</tissue>
    </source>
</reference>
<dbReference type="PROSITE" id="PS51745">
    <property type="entry name" value="PB1"/>
    <property type="match status" value="1"/>
</dbReference>
<feature type="compositionally biased region" description="Low complexity" evidence="1">
    <location>
        <begin position="1"/>
        <end position="10"/>
    </location>
</feature>
<evidence type="ECO:0000313" key="3">
    <source>
        <dbReference type="EMBL" id="KAG6477979.1"/>
    </source>
</evidence>
<dbReference type="PANTHER" id="PTHR31066">
    <property type="entry name" value="OS05G0427100 PROTEIN-RELATED"/>
    <property type="match status" value="1"/>
</dbReference>
<comment type="caution">
    <text evidence="3">The sequence shown here is derived from an EMBL/GenBank/DDBJ whole genome shotgun (WGS) entry which is preliminary data.</text>
</comment>
<feature type="compositionally biased region" description="Polar residues" evidence="1">
    <location>
        <begin position="368"/>
        <end position="378"/>
    </location>
</feature>
<accession>A0A8J5F7Z3</accession>
<dbReference type="InterPro" id="IPR053198">
    <property type="entry name" value="Gynoecium_Dev_Regulator"/>
</dbReference>
<evidence type="ECO:0000313" key="4">
    <source>
        <dbReference type="Proteomes" id="UP000734854"/>
    </source>
</evidence>
<evidence type="ECO:0000259" key="2">
    <source>
        <dbReference type="PROSITE" id="PS51745"/>
    </source>
</evidence>
<dbReference type="EMBL" id="JACMSC010000017">
    <property type="protein sequence ID" value="KAG6477979.1"/>
    <property type="molecule type" value="Genomic_DNA"/>
</dbReference>
<dbReference type="PANTHER" id="PTHR31066:SF27">
    <property type="entry name" value="EXPRESSED PROTEIN"/>
    <property type="match status" value="1"/>
</dbReference>
<name>A0A8J5F7Z3_ZINOF</name>
<dbReference type="SMART" id="SM00666">
    <property type="entry name" value="PB1"/>
    <property type="match status" value="1"/>
</dbReference>
<dbReference type="CDD" id="cd06410">
    <property type="entry name" value="PB1_UP2"/>
    <property type="match status" value="1"/>
</dbReference>
<feature type="compositionally biased region" description="Polar residues" evidence="1">
    <location>
        <begin position="265"/>
        <end position="274"/>
    </location>
</feature>
<organism evidence="3 4">
    <name type="scientific">Zingiber officinale</name>
    <name type="common">Ginger</name>
    <name type="synonym">Amomum zingiber</name>
    <dbReference type="NCBI Taxonomy" id="94328"/>
    <lineage>
        <taxon>Eukaryota</taxon>
        <taxon>Viridiplantae</taxon>
        <taxon>Streptophyta</taxon>
        <taxon>Embryophyta</taxon>
        <taxon>Tracheophyta</taxon>
        <taxon>Spermatophyta</taxon>
        <taxon>Magnoliopsida</taxon>
        <taxon>Liliopsida</taxon>
        <taxon>Zingiberales</taxon>
        <taxon>Zingiberaceae</taxon>
        <taxon>Zingiber</taxon>
    </lineage>
</organism>